<dbReference type="Proteomes" id="UP000295184">
    <property type="component" value="Unassembled WGS sequence"/>
</dbReference>
<proteinExistence type="predicted"/>
<evidence type="ECO:0000256" key="1">
    <source>
        <dbReference type="SAM" id="MobiDB-lite"/>
    </source>
</evidence>
<organism evidence="2 3">
    <name type="scientific">Allofournierella massiliensis</name>
    <dbReference type="NCBI Taxonomy" id="1650663"/>
    <lineage>
        <taxon>Bacteria</taxon>
        <taxon>Bacillati</taxon>
        <taxon>Bacillota</taxon>
        <taxon>Clostridia</taxon>
        <taxon>Eubacteriales</taxon>
        <taxon>Oscillospiraceae</taxon>
        <taxon>Allofournierella</taxon>
    </lineage>
</organism>
<feature type="region of interest" description="Disordered" evidence="1">
    <location>
        <begin position="1"/>
        <end position="80"/>
    </location>
</feature>
<dbReference type="EMBL" id="SLUM01000006">
    <property type="protein sequence ID" value="TCL59125.1"/>
    <property type="molecule type" value="Genomic_DNA"/>
</dbReference>
<dbReference type="RefSeq" id="WP_058966751.1">
    <property type="nucleotide sequence ID" value="NZ_CABKVM010000019.1"/>
</dbReference>
<comment type="caution">
    <text evidence="2">The sequence shown here is derived from an EMBL/GenBank/DDBJ whole genome shotgun (WGS) entry which is preliminary data.</text>
</comment>
<sequence>MNEQSVSKQRKWMPALWANPVSAKGTPLQYNQKDDQYERAGKGPEQPPELGSLAEHGQTEYKRNQQSQRDPAAPAGGSPFCCLVDRVTVTGF</sequence>
<feature type="compositionally biased region" description="Basic and acidic residues" evidence="1">
    <location>
        <begin position="32"/>
        <end position="42"/>
    </location>
</feature>
<dbReference type="AlphaFoldDB" id="A0A4R1R1C4"/>
<protein>
    <submittedName>
        <fullName evidence="2">Uncharacterized protein</fullName>
    </submittedName>
</protein>
<evidence type="ECO:0000313" key="3">
    <source>
        <dbReference type="Proteomes" id="UP000295184"/>
    </source>
</evidence>
<dbReference type="STRING" id="1650663.GCA_001486665_03257"/>
<name>A0A4R1R1C4_9FIRM</name>
<accession>A0A4R1R1C4</accession>
<evidence type="ECO:0000313" key="2">
    <source>
        <dbReference type="EMBL" id="TCL59125.1"/>
    </source>
</evidence>
<reference evidence="2 3" key="1">
    <citation type="submission" date="2019-03" db="EMBL/GenBank/DDBJ databases">
        <title>Genomic Encyclopedia of Type Strains, Phase IV (KMG-IV): sequencing the most valuable type-strain genomes for metagenomic binning, comparative biology and taxonomic classification.</title>
        <authorList>
            <person name="Goeker M."/>
        </authorList>
    </citation>
    <scope>NUCLEOTIDE SEQUENCE [LARGE SCALE GENOMIC DNA]</scope>
    <source>
        <strain evidence="2 3">DSM 100451</strain>
    </source>
</reference>
<gene>
    <name evidence="2" type="ORF">EDD77_10638</name>
</gene>